<organism evidence="2 3">
    <name type="scientific">Paraburkholderia tuberum</name>
    <dbReference type="NCBI Taxonomy" id="157910"/>
    <lineage>
        <taxon>Bacteria</taxon>
        <taxon>Pseudomonadati</taxon>
        <taxon>Pseudomonadota</taxon>
        <taxon>Betaproteobacteria</taxon>
        <taxon>Burkholderiales</taxon>
        <taxon>Burkholderiaceae</taxon>
        <taxon>Paraburkholderia</taxon>
    </lineage>
</organism>
<dbReference type="AlphaFoldDB" id="A0A1H1JG26"/>
<feature type="compositionally biased region" description="Polar residues" evidence="1">
    <location>
        <begin position="177"/>
        <end position="200"/>
    </location>
</feature>
<evidence type="ECO:0000313" key="2">
    <source>
        <dbReference type="EMBL" id="SDR48890.1"/>
    </source>
</evidence>
<proteinExistence type="predicted"/>
<dbReference type="EMBL" id="FNKX01000002">
    <property type="protein sequence ID" value="SDR48890.1"/>
    <property type="molecule type" value="Genomic_DNA"/>
</dbReference>
<name>A0A1H1JG26_9BURK</name>
<keyword evidence="3" id="KW-1185">Reference proteome</keyword>
<sequence>MRAQEGSCQLSWRYSITGLQHKDMLTRPVVRCRRRRRIAFSGALKRRDRAPNPAPRSVPREKRASGATGRAFDERECPERVIRQAKRCGDPHEASRRVREGTMLRIDARRRWWYRRKLPKKIDMMAKLAVAERCLGFNQGRPMFLSPMGRRFSRRVMVFLEFRDSSVFDREDVRQRSPGTSGTTPLAGSTYGNPISSSSLHRAASRGQAAHATHVKR</sequence>
<evidence type="ECO:0000256" key="1">
    <source>
        <dbReference type="SAM" id="MobiDB-lite"/>
    </source>
</evidence>
<gene>
    <name evidence="2" type="ORF">SAMN05445850_4768</name>
</gene>
<evidence type="ECO:0000313" key="3">
    <source>
        <dbReference type="Proteomes" id="UP000199365"/>
    </source>
</evidence>
<accession>A0A1H1JG26</accession>
<dbReference type="Proteomes" id="UP000199365">
    <property type="component" value="Unassembled WGS sequence"/>
</dbReference>
<protein>
    <submittedName>
        <fullName evidence="2">Uncharacterized protein</fullName>
    </submittedName>
</protein>
<dbReference type="STRING" id="157910.SAMN05445850_4768"/>
<reference evidence="3" key="1">
    <citation type="submission" date="2016-10" db="EMBL/GenBank/DDBJ databases">
        <authorList>
            <person name="Varghese N."/>
            <person name="Submissions S."/>
        </authorList>
    </citation>
    <scope>NUCLEOTIDE SEQUENCE [LARGE SCALE GENOMIC DNA]</scope>
    <source>
        <strain evidence="3">DUS833</strain>
    </source>
</reference>
<feature type="region of interest" description="Disordered" evidence="1">
    <location>
        <begin position="42"/>
        <end position="71"/>
    </location>
</feature>
<feature type="region of interest" description="Disordered" evidence="1">
    <location>
        <begin position="171"/>
        <end position="217"/>
    </location>
</feature>